<protein>
    <recommendedName>
        <fullName evidence="3">Cyclase</fullName>
    </recommendedName>
</protein>
<dbReference type="AlphaFoldDB" id="A0A0A0J4A2"/>
<dbReference type="Pfam" id="PF10604">
    <property type="entry name" value="Polyketide_cyc2"/>
    <property type="match status" value="1"/>
</dbReference>
<evidence type="ECO:0000313" key="2">
    <source>
        <dbReference type="Proteomes" id="UP000030002"/>
    </source>
</evidence>
<organism evidence="1 2">
    <name type="scientific">Knoellia sinensis KCTC 19936</name>
    <dbReference type="NCBI Taxonomy" id="1385520"/>
    <lineage>
        <taxon>Bacteria</taxon>
        <taxon>Bacillati</taxon>
        <taxon>Actinomycetota</taxon>
        <taxon>Actinomycetes</taxon>
        <taxon>Micrococcales</taxon>
        <taxon>Intrasporangiaceae</taxon>
        <taxon>Knoellia</taxon>
    </lineage>
</organism>
<dbReference type="SUPFAM" id="SSF55961">
    <property type="entry name" value="Bet v1-like"/>
    <property type="match status" value="1"/>
</dbReference>
<sequence>MATFSATKTSEAMVDHPRDLVWEVLTDPAAVARLTPMVRSIKATTTGNRELWHWELAKIPVLGKSFELGFTEEMTYDPQTRITFRHAPDREELAGTDGRYDLNDAGKDATDLRIELTVTVDLPFPRLAKPAVQASMQGVLTAMGAGFERAIEKELRAREARRR</sequence>
<dbReference type="OrthoDB" id="3574148at2"/>
<dbReference type="InterPro" id="IPR023393">
    <property type="entry name" value="START-like_dom_sf"/>
</dbReference>
<name>A0A0A0J4A2_9MICO</name>
<dbReference type="Gene3D" id="3.30.530.20">
    <property type="match status" value="1"/>
</dbReference>
<gene>
    <name evidence="1" type="ORF">N802_03940</name>
</gene>
<evidence type="ECO:0008006" key="3">
    <source>
        <dbReference type="Google" id="ProtNLM"/>
    </source>
</evidence>
<dbReference type="EMBL" id="AVPJ01000011">
    <property type="protein sequence ID" value="KGN31529.1"/>
    <property type="molecule type" value="Genomic_DNA"/>
</dbReference>
<keyword evidence="2" id="KW-1185">Reference proteome</keyword>
<dbReference type="RefSeq" id="WP_035917451.1">
    <property type="nucleotide sequence ID" value="NZ_AVPJ01000011.1"/>
</dbReference>
<evidence type="ECO:0000313" key="1">
    <source>
        <dbReference type="EMBL" id="KGN31529.1"/>
    </source>
</evidence>
<accession>A0A0A0J4A2</accession>
<dbReference type="eggNOG" id="COG3427">
    <property type="taxonomic scope" value="Bacteria"/>
</dbReference>
<reference evidence="1 2" key="1">
    <citation type="submission" date="2013-08" db="EMBL/GenBank/DDBJ databases">
        <title>The genome sequence of Knoellia sinensis.</title>
        <authorList>
            <person name="Zhu W."/>
            <person name="Wang G."/>
        </authorList>
    </citation>
    <scope>NUCLEOTIDE SEQUENCE [LARGE SCALE GENOMIC DNA]</scope>
    <source>
        <strain evidence="1 2">KCTC 19936</strain>
    </source>
</reference>
<dbReference type="Proteomes" id="UP000030002">
    <property type="component" value="Unassembled WGS sequence"/>
</dbReference>
<dbReference type="InterPro" id="IPR019587">
    <property type="entry name" value="Polyketide_cyclase/dehydratase"/>
</dbReference>
<proteinExistence type="predicted"/>
<comment type="caution">
    <text evidence="1">The sequence shown here is derived from an EMBL/GenBank/DDBJ whole genome shotgun (WGS) entry which is preliminary data.</text>
</comment>